<proteinExistence type="predicted"/>
<dbReference type="Proteomes" id="UP000502498">
    <property type="component" value="Chromosome"/>
</dbReference>
<gene>
    <name evidence="1" type="ORF">HQM25_01780</name>
</gene>
<reference evidence="1 2" key="1">
    <citation type="submission" date="2020-05" db="EMBL/GenBank/DDBJ databases">
        <title>Strain PA2F3 complete genome.</title>
        <authorList>
            <person name="Kim Y.-S."/>
            <person name="Kim S.-J."/>
            <person name="Jung H.-k."/>
            <person name="Kim S.-E."/>
            <person name="Kim K.-H."/>
        </authorList>
    </citation>
    <scope>NUCLEOTIDE SEQUENCE [LARGE SCALE GENOMIC DNA]</scope>
    <source>
        <strain evidence="1 2">PA2F3</strain>
    </source>
</reference>
<name>A0A7D4PSR8_9MICO</name>
<dbReference type="RefSeq" id="WP_172988633.1">
    <property type="nucleotide sequence ID" value="NZ_CP054038.1"/>
</dbReference>
<protein>
    <submittedName>
        <fullName evidence="1">Uncharacterized protein</fullName>
    </submittedName>
</protein>
<sequence length="53" mass="5785">MLDPRPVLAAVQEIANRSHRYGAVLTAEEILDALRDRCGITEAVEMMVETASA</sequence>
<dbReference type="AlphaFoldDB" id="A0A7D4PSR8"/>
<evidence type="ECO:0000313" key="2">
    <source>
        <dbReference type="Proteomes" id="UP000502498"/>
    </source>
</evidence>
<evidence type="ECO:0000313" key="1">
    <source>
        <dbReference type="EMBL" id="QKJ18253.1"/>
    </source>
</evidence>
<dbReference type="EMBL" id="CP054038">
    <property type="protein sequence ID" value="QKJ18253.1"/>
    <property type="molecule type" value="Genomic_DNA"/>
</dbReference>
<accession>A0A7D4PSR8</accession>
<organism evidence="1 2">
    <name type="scientific">Microbacterium hominis</name>
    <dbReference type="NCBI Taxonomy" id="162426"/>
    <lineage>
        <taxon>Bacteria</taxon>
        <taxon>Bacillati</taxon>
        <taxon>Actinomycetota</taxon>
        <taxon>Actinomycetes</taxon>
        <taxon>Micrococcales</taxon>
        <taxon>Microbacteriaceae</taxon>
        <taxon>Microbacterium</taxon>
    </lineage>
</organism>